<evidence type="ECO:0000256" key="12">
    <source>
        <dbReference type="SAM" id="MobiDB-lite"/>
    </source>
</evidence>
<evidence type="ECO:0000256" key="7">
    <source>
        <dbReference type="ARBA" id="ARBA00023306"/>
    </source>
</evidence>
<feature type="compositionally biased region" description="Low complexity" evidence="12">
    <location>
        <begin position="345"/>
        <end position="359"/>
    </location>
</feature>
<dbReference type="EMBL" id="AVBF01000030">
    <property type="protein sequence ID" value="KGP72423.1"/>
    <property type="molecule type" value="Genomic_DNA"/>
</dbReference>
<feature type="region of interest" description="Disordered" evidence="12">
    <location>
        <begin position="319"/>
        <end position="390"/>
    </location>
</feature>
<dbReference type="PRINTS" id="PR00423">
    <property type="entry name" value="CELLDVISFTSZ"/>
</dbReference>
<dbReference type="GO" id="GO:0030428">
    <property type="term" value="C:cell septum"/>
    <property type="evidence" value="ECO:0007669"/>
    <property type="project" value="UniProtKB-ARBA"/>
</dbReference>
<evidence type="ECO:0000256" key="8">
    <source>
        <dbReference type="ARBA" id="ARBA00055345"/>
    </source>
</evidence>
<dbReference type="HAMAP" id="MF_00909">
    <property type="entry name" value="FtsZ"/>
    <property type="match status" value="1"/>
</dbReference>
<dbReference type="InterPro" id="IPR008280">
    <property type="entry name" value="Tub_FtsZ_C"/>
</dbReference>
<gene>
    <name evidence="9" type="primary">ftsZ</name>
    <name evidence="15" type="ORF">N782_05830</name>
</gene>
<dbReference type="InterPro" id="IPR000158">
    <property type="entry name" value="Cell_div_FtsZ"/>
</dbReference>
<evidence type="ECO:0000256" key="1">
    <source>
        <dbReference type="ARBA" id="ARBA00009690"/>
    </source>
</evidence>
<keyword evidence="5 9" id="KW-0342">GTP-binding</keyword>
<evidence type="ECO:0000256" key="2">
    <source>
        <dbReference type="ARBA" id="ARBA00022490"/>
    </source>
</evidence>
<dbReference type="NCBIfam" id="TIGR00065">
    <property type="entry name" value="ftsZ"/>
    <property type="match status" value="1"/>
</dbReference>
<evidence type="ECO:0000259" key="13">
    <source>
        <dbReference type="SMART" id="SM00864"/>
    </source>
</evidence>
<evidence type="ECO:0000256" key="4">
    <source>
        <dbReference type="ARBA" id="ARBA00022741"/>
    </source>
</evidence>
<accession>A0A0A2TDD7</accession>
<dbReference type="STRING" id="1385514.N782_05830"/>
<dbReference type="FunFam" id="3.40.50.1440:FF:000023">
    <property type="entry name" value="Cell division protein FtsZ"/>
    <property type="match status" value="1"/>
</dbReference>
<dbReference type="eggNOG" id="COG0206">
    <property type="taxonomic scope" value="Bacteria"/>
</dbReference>
<evidence type="ECO:0000313" key="16">
    <source>
        <dbReference type="Proteomes" id="UP000030147"/>
    </source>
</evidence>
<dbReference type="RefSeq" id="WP_036819968.1">
    <property type="nucleotide sequence ID" value="NZ_AVBF01000030.1"/>
</dbReference>
<dbReference type="GO" id="GO:0043093">
    <property type="term" value="P:FtsZ-dependent cytokinesis"/>
    <property type="evidence" value="ECO:0007669"/>
    <property type="project" value="UniProtKB-UniRule"/>
</dbReference>
<dbReference type="Pfam" id="PF00091">
    <property type="entry name" value="Tubulin"/>
    <property type="match status" value="1"/>
</dbReference>
<evidence type="ECO:0000256" key="6">
    <source>
        <dbReference type="ARBA" id="ARBA00023210"/>
    </source>
</evidence>
<dbReference type="InterPro" id="IPR020805">
    <property type="entry name" value="Cell_div_FtsZ_CS"/>
</dbReference>
<dbReference type="AlphaFoldDB" id="A0A0A2TDD7"/>
<feature type="compositionally biased region" description="Polar residues" evidence="12">
    <location>
        <begin position="319"/>
        <end position="336"/>
    </location>
</feature>
<evidence type="ECO:0000256" key="10">
    <source>
        <dbReference type="NCBIfam" id="TIGR00065"/>
    </source>
</evidence>
<keyword evidence="7 9" id="KW-0131">Cell cycle</keyword>
<dbReference type="InterPro" id="IPR036525">
    <property type="entry name" value="Tubulin/FtsZ_GTPase_sf"/>
</dbReference>
<dbReference type="InterPro" id="IPR003008">
    <property type="entry name" value="Tubulin_FtsZ_GTPase"/>
</dbReference>
<comment type="subunit">
    <text evidence="9">Homodimer. Polymerizes to form a dynamic ring structure in a strictly GTP-dependent manner. Interacts directly with several other division proteins.</text>
</comment>
<dbReference type="InterPro" id="IPR018316">
    <property type="entry name" value="Tubulin/FtsZ_2-layer-sand-dom"/>
</dbReference>
<feature type="binding site" evidence="9">
    <location>
        <position position="139"/>
    </location>
    <ligand>
        <name>GTP</name>
        <dbReference type="ChEBI" id="CHEBI:37565"/>
    </ligand>
</feature>
<dbReference type="GO" id="GO:0051258">
    <property type="term" value="P:protein polymerization"/>
    <property type="evidence" value="ECO:0007669"/>
    <property type="project" value="UniProtKB-UniRule"/>
</dbReference>
<organism evidence="15 16">
    <name type="scientific">Pontibacillus yanchengensis Y32</name>
    <dbReference type="NCBI Taxonomy" id="1385514"/>
    <lineage>
        <taxon>Bacteria</taxon>
        <taxon>Bacillati</taxon>
        <taxon>Bacillota</taxon>
        <taxon>Bacilli</taxon>
        <taxon>Bacillales</taxon>
        <taxon>Bacillaceae</taxon>
        <taxon>Pontibacillus</taxon>
    </lineage>
</organism>
<keyword evidence="6 9" id="KW-0717">Septation</keyword>
<dbReference type="SMART" id="SM00864">
    <property type="entry name" value="Tubulin"/>
    <property type="match status" value="1"/>
</dbReference>
<comment type="similarity">
    <text evidence="1 9 11">Belongs to the FtsZ family.</text>
</comment>
<comment type="function">
    <text evidence="8 9 11">Essential cell division protein that forms a contractile ring structure (Z ring) at the future cell division site. The regulation of the ring assembly controls the timing and the location of cell division. One of the functions of the FtsZ ring is to recruit other cell division proteins to the septum to produce a new cell wall between the dividing cells. Binds GTP and shows GTPase activity.</text>
</comment>
<evidence type="ECO:0000259" key="14">
    <source>
        <dbReference type="SMART" id="SM00865"/>
    </source>
</evidence>
<reference evidence="15 16" key="1">
    <citation type="journal article" date="2015" name="Stand. Genomic Sci.">
        <title>High quality draft genome sequence of the moderately halophilic bacterium Pontibacillus yanchengensis Y32(T) and comparison among Pontibacillus genomes.</title>
        <authorList>
            <person name="Huang J."/>
            <person name="Qiao Z.X."/>
            <person name="Tang J.W."/>
            <person name="Wang G."/>
        </authorList>
    </citation>
    <scope>NUCLEOTIDE SEQUENCE [LARGE SCALE GENOMIC DNA]</scope>
    <source>
        <strain evidence="15 16">Y32</strain>
    </source>
</reference>
<feature type="binding site" evidence="9">
    <location>
        <begin position="108"/>
        <end position="110"/>
    </location>
    <ligand>
        <name>GTP</name>
        <dbReference type="ChEBI" id="CHEBI:37565"/>
    </ligand>
</feature>
<evidence type="ECO:0000313" key="15">
    <source>
        <dbReference type="EMBL" id="KGP72423.1"/>
    </source>
</evidence>
<keyword evidence="3 9" id="KW-0132">Cell division</keyword>
<dbReference type="Proteomes" id="UP000030147">
    <property type="component" value="Unassembled WGS sequence"/>
</dbReference>
<feature type="domain" description="Tubulin/FtsZ GTPase" evidence="13">
    <location>
        <begin position="13"/>
        <end position="205"/>
    </location>
</feature>
<dbReference type="GO" id="GO:0000917">
    <property type="term" value="P:division septum assembly"/>
    <property type="evidence" value="ECO:0007669"/>
    <property type="project" value="UniProtKB-KW"/>
</dbReference>
<dbReference type="Pfam" id="PF12327">
    <property type="entry name" value="FtsZ_C"/>
    <property type="match status" value="1"/>
</dbReference>
<feature type="binding site" evidence="9">
    <location>
        <begin position="21"/>
        <end position="25"/>
    </location>
    <ligand>
        <name>GTP</name>
        <dbReference type="ChEBI" id="CHEBI:37565"/>
    </ligand>
</feature>
<dbReference type="InterPro" id="IPR024757">
    <property type="entry name" value="FtsZ_C"/>
</dbReference>
<evidence type="ECO:0000256" key="9">
    <source>
        <dbReference type="HAMAP-Rule" id="MF_00909"/>
    </source>
</evidence>
<comment type="caution">
    <text evidence="15">The sequence shown here is derived from an EMBL/GenBank/DDBJ whole genome shotgun (WGS) entry which is preliminary data.</text>
</comment>
<dbReference type="PANTHER" id="PTHR30314:SF3">
    <property type="entry name" value="MITOCHONDRIAL DIVISION PROTEIN FSZA"/>
    <property type="match status" value="1"/>
</dbReference>
<dbReference type="InterPro" id="IPR045061">
    <property type="entry name" value="FtsZ/CetZ"/>
</dbReference>
<dbReference type="FunFam" id="3.30.1330.20:FF:000005">
    <property type="entry name" value="Cell division protein FtsZ"/>
    <property type="match status" value="1"/>
</dbReference>
<name>A0A0A2TDD7_9BACI</name>
<dbReference type="InterPro" id="IPR037103">
    <property type="entry name" value="Tubulin/FtsZ-like_C"/>
</dbReference>
<dbReference type="CDD" id="cd02201">
    <property type="entry name" value="FtsZ_type1"/>
    <property type="match status" value="1"/>
</dbReference>
<dbReference type="SUPFAM" id="SSF55307">
    <property type="entry name" value="Tubulin C-terminal domain-like"/>
    <property type="match status" value="1"/>
</dbReference>
<dbReference type="PANTHER" id="PTHR30314">
    <property type="entry name" value="CELL DIVISION PROTEIN FTSZ-RELATED"/>
    <property type="match status" value="1"/>
</dbReference>
<dbReference type="GO" id="GO:0005737">
    <property type="term" value="C:cytoplasm"/>
    <property type="evidence" value="ECO:0007669"/>
    <property type="project" value="UniProtKB-SubCell"/>
</dbReference>
<evidence type="ECO:0000256" key="3">
    <source>
        <dbReference type="ARBA" id="ARBA00022618"/>
    </source>
</evidence>
<dbReference type="PROSITE" id="PS01134">
    <property type="entry name" value="FTSZ_1"/>
    <property type="match status" value="1"/>
</dbReference>
<keyword evidence="16" id="KW-1185">Reference proteome</keyword>
<sequence length="390" mass="41519">MLEFDTNMDQLATIKVIGCGGGGSNAVNRMIEHGVQGVEFIAVNTDAQALNLSKAEVKMQIGAKLTRGLGAGANPEVGRKAAEESKEQLEEALQGADMVFVTAGMGGGTGTGAAPVIAQVAKEVGALTVGVVTRPFTFEGRKRSSQAGGGIDALKSNVDTLIVIPNDRLLEIVDKNTPMLEAFREADNVLRQGVQGISDLIAVPGLINVDFADVKTIMADKGSALMGIGIATGESRAGEAAKKAISSPLLETSIDGAHGVLMNITGGSNLSLYEVQEAADIVTSAADQEVNVIFGSVINENLKDEIVVTVIATGFDESQLQGDKSQGRPTVNTQQAQEKKRPEPQHQQQYQQQQQQQQQSRREMPSSKPSQQEEETLDIPTFLRNRNRRR</sequence>
<dbReference type="SUPFAM" id="SSF52490">
    <property type="entry name" value="Tubulin nucleotide-binding domain-like"/>
    <property type="match status" value="1"/>
</dbReference>
<feature type="binding site" evidence="9">
    <location>
        <position position="187"/>
    </location>
    <ligand>
        <name>GTP</name>
        <dbReference type="ChEBI" id="CHEBI:37565"/>
    </ligand>
</feature>
<protein>
    <recommendedName>
        <fullName evidence="9 10">Cell division protein FtsZ</fullName>
    </recommendedName>
</protein>
<dbReference type="OrthoDB" id="9813375at2"/>
<feature type="binding site" evidence="9">
    <location>
        <position position="143"/>
    </location>
    <ligand>
        <name>GTP</name>
        <dbReference type="ChEBI" id="CHEBI:37565"/>
    </ligand>
</feature>
<dbReference type="Gene3D" id="3.40.50.1440">
    <property type="entry name" value="Tubulin/FtsZ, GTPase domain"/>
    <property type="match status" value="1"/>
</dbReference>
<proteinExistence type="inferred from homology"/>
<keyword evidence="2 9" id="KW-0963">Cytoplasm</keyword>
<feature type="domain" description="Tubulin/FtsZ 2-layer sandwich" evidence="14">
    <location>
        <begin position="207"/>
        <end position="324"/>
    </location>
</feature>
<dbReference type="GO" id="GO:0003924">
    <property type="term" value="F:GTPase activity"/>
    <property type="evidence" value="ECO:0007669"/>
    <property type="project" value="UniProtKB-UniRule"/>
</dbReference>
<evidence type="ECO:0000256" key="11">
    <source>
        <dbReference type="RuleBase" id="RU000631"/>
    </source>
</evidence>
<dbReference type="Gene3D" id="3.30.1330.20">
    <property type="entry name" value="Tubulin/FtsZ, C-terminal domain"/>
    <property type="match status" value="1"/>
</dbReference>
<dbReference type="GO" id="GO:0005525">
    <property type="term" value="F:GTP binding"/>
    <property type="evidence" value="ECO:0007669"/>
    <property type="project" value="UniProtKB-UniRule"/>
</dbReference>
<keyword evidence="4 9" id="KW-0547">Nucleotide-binding</keyword>
<dbReference type="GO" id="GO:0032153">
    <property type="term" value="C:cell division site"/>
    <property type="evidence" value="ECO:0007669"/>
    <property type="project" value="UniProtKB-UniRule"/>
</dbReference>
<evidence type="ECO:0000256" key="5">
    <source>
        <dbReference type="ARBA" id="ARBA00023134"/>
    </source>
</evidence>
<comment type="subcellular location">
    <subcellularLocation>
        <location evidence="9">Cytoplasm</location>
    </subcellularLocation>
    <text evidence="9">Assembles at midcell at the inner surface of the cytoplasmic membrane.</text>
</comment>
<dbReference type="PROSITE" id="PS01135">
    <property type="entry name" value="FTSZ_2"/>
    <property type="match status" value="1"/>
</dbReference>
<dbReference type="SMART" id="SM00865">
    <property type="entry name" value="Tubulin_C"/>
    <property type="match status" value="1"/>
</dbReference>